<dbReference type="Gene3D" id="3.40.630.30">
    <property type="match status" value="1"/>
</dbReference>
<reference evidence="5 7" key="2">
    <citation type="submission" date="2019-03" db="EMBL/GenBank/DDBJ databases">
        <title>Genomic Encyclopedia of Type Strains, Phase IV (KMG-IV): sequencing the most valuable type-strain genomes for metagenomic binning, comparative biology and taxonomic classification.</title>
        <authorList>
            <person name="Goeker M."/>
        </authorList>
    </citation>
    <scope>NUCLEOTIDE SEQUENCE [LARGE SCALE GENOMIC DNA]</scope>
    <source>
        <strain evidence="5 7">DSM 3764</strain>
    </source>
</reference>
<dbReference type="OrthoDB" id="336415at2"/>
<dbReference type="SUPFAM" id="SSF55729">
    <property type="entry name" value="Acyl-CoA N-acyltransferases (Nat)"/>
    <property type="match status" value="1"/>
</dbReference>
<dbReference type="Proteomes" id="UP000255108">
    <property type="component" value="Unassembled WGS sequence"/>
</dbReference>
<keyword evidence="2" id="KW-0012">Acyltransferase</keyword>
<keyword evidence="7" id="KW-1185">Reference proteome</keyword>
<protein>
    <submittedName>
        <fullName evidence="5">Acetyltransferase (GNAT) family protein</fullName>
    </submittedName>
    <submittedName>
        <fullName evidence="4">Ribosomal-protein-alanine acetyltransferase</fullName>
    </submittedName>
</protein>
<reference evidence="4 6" key="1">
    <citation type="submission" date="2018-06" db="EMBL/GenBank/DDBJ databases">
        <authorList>
            <consortium name="Pathogen Informatics"/>
            <person name="Doyle S."/>
        </authorList>
    </citation>
    <scope>NUCLEOTIDE SEQUENCE [LARGE SCALE GENOMIC DNA]</scope>
    <source>
        <strain evidence="4 6">NCTC11159</strain>
    </source>
</reference>
<dbReference type="EMBL" id="UGHR01000001">
    <property type="protein sequence ID" value="STQ91124.1"/>
    <property type="molecule type" value="Genomic_DNA"/>
</dbReference>
<evidence type="ECO:0000313" key="5">
    <source>
        <dbReference type="EMBL" id="TCU88804.1"/>
    </source>
</evidence>
<dbReference type="PANTHER" id="PTHR43877">
    <property type="entry name" value="AMINOALKYLPHOSPHONATE N-ACETYLTRANSFERASE-RELATED-RELATED"/>
    <property type="match status" value="1"/>
</dbReference>
<dbReference type="InterPro" id="IPR050832">
    <property type="entry name" value="Bact_Acetyltransf"/>
</dbReference>
<dbReference type="PANTHER" id="PTHR43877:SF2">
    <property type="entry name" value="AMINOALKYLPHOSPHONATE N-ACETYLTRANSFERASE-RELATED"/>
    <property type="match status" value="1"/>
</dbReference>
<evidence type="ECO:0000313" key="6">
    <source>
        <dbReference type="Proteomes" id="UP000255108"/>
    </source>
</evidence>
<dbReference type="EMBL" id="SMBT01000003">
    <property type="protein sequence ID" value="TCU88804.1"/>
    <property type="molecule type" value="Genomic_DNA"/>
</dbReference>
<evidence type="ECO:0000313" key="7">
    <source>
        <dbReference type="Proteomes" id="UP000295794"/>
    </source>
</evidence>
<organism evidence="4 6">
    <name type="scientific">Iodobacter fluviatilis</name>
    <dbReference type="NCBI Taxonomy" id="537"/>
    <lineage>
        <taxon>Bacteria</taxon>
        <taxon>Pseudomonadati</taxon>
        <taxon>Pseudomonadota</taxon>
        <taxon>Betaproteobacteria</taxon>
        <taxon>Neisseriales</taxon>
        <taxon>Chitinibacteraceae</taxon>
        <taxon>Iodobacter</taxon>
    </lineage>
</organism>
<evidence type="ECO:0000259" key="3">
    <source>
        <dbReference type="PROSITE" id="PS51186"/>
    </source>
</evidence>
<evidence type="ECO:0000256" key="1">
    <source>
        <dbReference type="ARBA" id="ARBA00022679"/>
    </source>
</evidence>
<dbReference type="AlphaFoldDB" id="A0A377Q783"/>
<name>A0A377Q783_9NEIS</name>
<dbReference type="InterPro" id="IPR000182">
    <property type="entry name" value="GNAT_dom"/>
</dbReference>
<sequence>MNTLIKKTEEVDWKALKELRLESLKESPTAFGLSYSSMAESTDAQWQDRAACRTPPSYFIAWNDSEAIGMIGGVINNDEYNLIAMWVSPNNRSLGIAKKLVEVVLGHAKEMGKSSVVLSVSPENAPAKILYESMGFCFIKKFEYLDSHPHIQVQKMVVDLSIP</sequence>
<evidence type="ECO:0000313" key="4">
    <source>
        <dbReference type="EMBL" id="STQ91124.1"/>
    </source>
</evidence>
<dbReference type="PROSITE" id="PS51186">
    <property type="entry name" value="GNAT"/>
    <property type="match status" value="1"/>
</dbReference>
<dbReference type="Proteomes" id="UP000295794">
    <property type="component" value="Unassembled WGS sequence"/>
</dbReference>
<keyword evidence="1 4" id="KW-0808">Transferase</keyword>
<dbReference type="CDD" id="cd04301">
    <property type="entry name" value="NAT_SF"/>
    <property type="match status" value="1"/>
</dbReference>
<dbReference type="Pfam" id="PF00583">
    <property type="entry name" value="Acetyltransf_1"/>
    <property type="match status" value="1"/>
</dbReference>
<evidence type="ECO:0000256" key="2">
    <source>
        <dbReference type="ARBA" id="ARBA00023315"/>
    </source>
</evidence>
<dbReference type="RefSeq" id="WP_115227371.1">
    <property type="nucleotide sequence ID" value="NZ_CAWOLO010000003.1"/>
</dbReference>
<accession>A0A377Q783</accession>
<dbReference type="InterPro" id="IPR016181">
    <property type="entry name" value="Acyl_CoA_acyltransferase"/>
</dbReference>
<proteinExistence type="predicted"/>
<gene>
    <name evidence="5" type="ORF">EV682_103388</name>
    <name evidence="4" type="ORF">NCTC11159_02196</name>
</gene>
<feature type="domain" description="N-acetyltransferase" evidence="3">
    <location>
        <begin position="3"/>
        <end position="158"/>
    </location>
</feature>
<dbReference type="GO" id="GO:0016747">
    <property type="term" value="F:acyltransferase activity, transferring groups other than amino-acyl groups"/>
    <property type="evidence" value="ECO:0007669"/>
    <property type="project" value="InterPro"/>
</dbReference>